<proteinExistence type="predicted"/>
<name>X1M8G8_9ZZZZ</name>
<accession>X1M8G8</accession>
<gene>
    <name evidence="1" type="ORF">S06H3_15555</name>
</gene>
<organism evidence="1">
    <name type="scientific">marine sediment metagenome</name>
    <dbReference type="NCBI Taxonomy" id="412755"/>
    <lineage>
        <taxon>unclassified sequences</taxon>
        <taxon>metagenomes</taxon>
        <taxon>ecological metagenomes</taxon>
    </lineage>
</organism>
<comment type="caution">
    <text evidence="1">The sequence shown here is derived from an EMBL/GenBank/DDBJ whole genome shotgun (WGS) entry which is preliminary data.</text>
</comment>
<dbReference type="EMBL" id="BARV01007657">
    <property type="protein sequence ID" value="GAI10970.1"/>
    <property type="molecule type" value="Genomic_DNA"/>
</dbReference>
<sequence>MSQNMYITSYDLRLEEINRTLGIKTEVMFCTLPGETFASLIRRVCITNVSKKSLEVEVIDGLPIIIPYYLTNNDMKNESNLRQAWMSVENYKTIPFYKIKVLPYDTPETLFVEGGNFYLNFDFNIDKKINFSKVIVEPAVVFGSATGLTYPENFFEEGFSIPEKQVNVGTTPCGFGYKKITLGSGEFNTTYTLVGNSNKYEKLTRFVKNILSKKYIINKIDENEKLIESLKNPIFCSSSFREFGLYCGQTFMDNFLRGGYPVALGNNRHVFYVYSRKHGDLEREYNFFQIDATNFSQGNSNFRDVNQNRRNDV</sequence>
<dbReference type="AlphaFoldDB" id="X1M8G8"/>
<protein>
    <submittedName>
        <fullName evidence="1">Uncharacterized protein</fullName>
    </submittedName>
</protein>
<reference evidence="1" key="1">
    <citation type="journal article" date="2014" name="Front. Microbiol.">
        <title>High frequency of phylogenetically diverse reductive dehalogenase-homologous genes in deep subseafloor sedimentary metagenomes.</title>
        <authorList>
            <person name="Kawai M."/>
            <person name="Futagami T."/>
            <person name="Toyoda A."/>
            <person name="Takaki Y."/>
            <person name="Nishi S."/>
            <person name="Hori S."/>
            <person name="Arai W."/>
            <person name="Tsubouchi T."/>
            <person name="Morono Y."/>
            <person name="Uchiyama I."/>
            <person name="Ito T."/>
            <person name="Fujiyama A."/>
            <person name="Inagaki F."/>
            <person name="Takami H."/>
        </authorList>
    </citation>
    <scope>NUCLEOTIDE SEQUENCE</scope>
    <source>
        <strain evidence="1">Expedition CK06-06</strain>
    </source>
</reference>
<feature type="non-terminal residue" evidence="1">
    <location>
        <position position="313"/>
    </location>
</feature>
<evidence type="ECO:0000313" key="1">
    <source>
        <dbReference type="EMBL" id="GAI10970.1"/>
    </source>
</evidence>